<reference evidence="1" key="1">
    <citation type="submission" date="2019-08" db="EMBL/GenBank/DDBJ databases">
        <authorList>
            <person name="Kucharzyk K."/>
            <person name="Murdoch R.W."/>
            <person name="Higgins S."/>
            <person name="Loffler F."/>
        </authorList>
    </citation>
    <scope>NUCLEOTIDE SEQUENCE</scope>
</reference>
<evidence type="ECO:0000313" key="1">
    <source>
        <dbReference type="EMBL" id="MPM69285.1"/>
    </source>
</evidence>
<dbReference type="EMBL" id="VSSQ01022769">
    <property type="protein sequence ID" value="MPM69285.1"/>
    <property type="molecule type" value="Genomic_DNA"/>
</dbReference>
<proteinExistence type="predicted"/>
<organism evidence="1">
    <name type="scientific">bioreactor metagenome</name>
    <dbReference type="NCBI Taxonomy" id="1076179"/>
    <lineage>
        <taxon>unclassified sequences</taxon>
        <taxon>metagenomes</taxon>
        <taxon>ecological metagenomes</taxon>
    </lineage>
</organism>
<protein>
    <submittedName>
        <fullName evidence="1">Uncharacterized protein</fullName>
    </submittedName>
</protein>
<dbReference type="AlphaFoldDB" id="A0A645BVK8"/>
<comment type="caution">
    <text evidence="1">The sequence shown here is derived from an EMBL/GenBank/DDBJ whole genome shotgun (WGS) entry which is preliminary data.</text>
</comment>
<sequence>MHVNYAFVIFGENDTCTYCLCKRGRKNESLCTLGVGQRQSPDSLVIGSHRYSEAIPEVSLLSC</sequence>
<accession>A0A645BVK8</accession>
<name>A0A645BVK8_9ZZZZ</name>
<gene>
    <name evidence="1" type="ORF">SDC9_116229</name>
</gene>